<gene>
    <name evidence="1" type="ORF">HNR07_002425</name>
</gene>
<sequence length="88" mass="9247">MDGDAVAFVRADVERVCAEFAHLAPAVRLRKLAELRAALDGALDQATVAAMGDARAEGWGLRRIAAFSSVSHEQVRRTLAAAGENTAG</sequence>
<evidence type="ECO:0000313" key="1">
    <source>
        <dbReference type="EMBL" id="MBB5491288.1"/>
    </source>
</evidence>
<dbReference type="Proteomes" id="UP000579647">
    <property type="component" value="Unassembled WGS sequence"/>
</dbReference>
<evidence type="ECO:0000313" key="2">
    <source>
        <dbReference type="Proteomes" id="UP000579647"/>
    </source>
</evidence>
<proteinExistence type="predicted"/>
<reference evidence="1 2" key="1">
    <citation type="submission" date="2020-08" db="EMBL/GenBank/DDBJ databases">
        <title>Sequencing the genomes of 1000 actinobacteria strains.</title>
        <authorList>
            <person name="Klenk H.-P."/>
        </authorList>
    </citation>
    <scope>NUCLEOTIDE SEQUENCE [LARGE SCALE GENOMIC DNA]</scope>
    <source>
        <strain evidence="1 2">DSM 44598</strain>
    </source>
</reference>
<accession>A0A840WME9</accession>
<name>A0A840WME9_9ACTN</name>
<organism evidence="1 2">
    <name type="scientific">Nocardiopsis metallicus</name>
    <dbReference type="NCBI Taxonomy" id="179819"/>
    <lineage>
        <taxon>Bacteria</taxon>
        <taxon>Bacillati</taxon>
        <taxon>Actinomycetota</taxon>
        <taxon>Actinomycetes</taxon>
        <taxon>Streptosporangiales</taxon>
        <taxon>Nocardiopsidaceae</taxon>
        <taxon>Nocardiopsis</taxon>
    </lineage>
</organism>
<dbReference type="EMBL" id="JACHDO010000001">
    <property type="protein sequence ID" value="MBB5491288.1"/>
    <property type="molecule type" value="Genomic_DNA"/>
</dbReference>
<keyword evidence="2" id="KW-1185">Reference proteome</keyword>
<dbReference type="RefSeq" id="WP_017611609.1">
    <property type="nucleotide sequence ID" value="NZ_BAAAKM010000077.1"/>
</dbReference>
<comment type="caution">
    <text evidence="1">The sequence shown here is derived from an EMBL/GenBank/DDBJ whole genome shotgun (WGS) entry which is preliminary data.</text>
</comment>
<dbReference type="AlphaFoldDB" id="A0A840WME9"/>
<protein>
    <submittedName>
        <fullName evidence="1">Stage V sporulation protein SpoVS</fullName>
    </submittedName>
</protein>